<accession>A0ABX1FYQ5</accession>
<feature type="compositionally biased region" description="Basic and acidic residues" evidence="1">
    <location>
        <begin position="89"/>
        <end position="98"/>
    </location>
</feature>
<name>A0ABX1FYQ5_9PSEU</name>
<organism evidence="2 3">
    <name type="scientific">Lentzea indica</name>
    <dbReference type="NCBI Taxonomy" id="2604800"/>
    <lineage>
        <taxon>Bacteria</taxon>
        <taxon>Bacillati</taxon>
        <taxon>Actinomycetota</taxon>
        <taxon>Actinomycetes</taxon>
        <taxon>Pseudonocardiales</taxon>
        <taxon>Pseudonocardiaceae</taxon>
        <taxon>Lentzea</taxon>
    </lineage>
</organism>
<dbReference type="InterPro" id="IPR022536">
    <property type="entry name" value="EspC"/>
</dbReference>
<dbReference type="Pfam" id="PF10824">
    <property type="entry name" value="T7SS_ESX_EspC"/>
    <property type="match status" value="1"/>
</dbReference>
<dbReference type="Gene3D" id="1.10.287.1060">
    <property type="entry name" value="ESAT-6-like"/>
    <property type="match status" value="1"/>
</dbReference>
<protein>
    <recommendedName>
        <fullName evidence="4">Excreted virulence factor EspC, type VII ESX diderm</fullName>
    </recommendedName>
</protein>
<reference evidence="2 3" key="1">
    <citation type="submission" date="2019-08" db="EMBL/GenBank/DDBJ databases">
        <title>Lentzea from Indian Himalayas.</title>
        <authorList>
            <person name="Mandal S."/>
            <person name="Mallick Gupta A."/>
            <person name="Maiti P.K."/>
            <person name="Sarkar J."/>
            <person name="Mandal S."/>
        </authorList>
    </citation>
    <scope>NUCLEOTIDE SEQUENCE [LARGE SCALE GENOMIC DNA]</scope>
    <source>
        <strain evidence="2 3">PSKA42</strain>
    </source>
</reference>
<proteinExistence type="predicted"/>
<feature type="region of interest" description="Disordered" evidence="1">
    <location>
        <begin position="89"/>
        <end position="110"/>
    </location>
</feature>
<dbReference type="RefSeq" id="WP_167980371.1">
    <property type="nucleotide sequence ID" value="NZ_VSRL01000430.1"/>
</dbReference>
<evidence type="ECO:0000256" key="1">
    <source>
        <dbReference type="SAM" id="MobiDB-lite"/>
    </source>
</evidence>
<dbReference type="EMBL" id="VSRL01000430">
    <property type="protein sequence ID" value="NKE63807.1"/>
    <property type="molecule type" value="Genomic_DNA"/>
</dbReference>
<evidence type="ECO:0000313" key="3">
    <source>
        <dbReference type="Proteomes" id="UP001515943"/>
    </source>
</evidence>
<gene>
    <name evidence="2" type="ORF">FXN61_46740</name>
</gene>
<keyword evidence="3" id="KW-1185">Reference proteome</keyword>
<dbReference type="Proteomes" id="UP001515943">
    <property type="component" value="Unassembled WGS sequence"/>
</dbReference>
<evidence type="ECO:0008006" key="4">
    <source>
        <dbReference type="Google" id="ProtNLM"/>
    </source>
</evidence>
<comment type="caution">
    <text evidence="2">The sequence shown here is derived from an EMBL/GenBank/DDBJ whole genome shotgun (WGS) entry which is preliminary data.</text>
</comment>
<evidence type="ECO:0000313" key="2">
    <source>
        <dbReference type="EMBL" id="NKE63807.1"/>
    </source>
</evidence>
<sequence>MTNPSDGADMEPDAVIGTAAGVRNAADTFHSGFMSATASGTRGLGQGPMGAAFLSGFNPGVQSLNEKATKFVQGTGDLADGMHVSAREYDAADTRAHDAVQQAGEADGRL</sequence>